<feature type="transmembrane region" description="Helical" evidence="3">
    <location>
        <begin position="12"/>
        <end position="32"/>
    </location>
</feature>
<evidence type="ECO:0000256" key="2">
    <source>
        <dbReference type="ARBA" id="ARBA00022679"/>
    </source>
</evidence>
<dbReference type="EMBL" id="JAULSW010000001">
    <property type="protein sequence ID" value="KAK3392710.1"/>
    <property type="molecule type" value="Genomic_DNA"/>
</dbReference>
<organism evidence="4 5">
    <name type="scientific">Podospora didyma</name>
    <dbReference type="NCBI Taxonomy" id="330526"/>
    <lineage>
        <taxon>Eukaryota</taxon>
        <taxon>Fungi</taxon>
        <taxon>Dikarya</taxon>
        <taxon>Ascomycota</taxon>
        <taxon>Pezizomycotina</taxon>
        <taxon>Sordariomycetes</taxon>
        <taxon>Sordariomycetidae</taxon>
        <taxon>Sordariales</taxon>
        <taxon>Podosporaceae</taxon>
        <taxon>Podospora</taxon>
    </lineage>
</organism>
<evidence type="ECO:0000256" key="3">
    <source>
        <dbReference type="SAM" id="Phobius"/>
    </source>
</evidence>
<dbReference type="InterPro" id="IPR007577">
    <property type="entry name" value="GlycoTrfase_DXD_sugar-bd_CS"/>
</dbReference>
<dbReference type="AlphaFoldDB" id="A0AAE0U6S4"/>
<dbReference type="SUPFAM" id="SSF53448">
    <property type="entry name" value="Nucleotide-diphospho-sugar transferases"/>
    <property type="match status" value="1"/>
</dbReference>
<keyword evidence="3" id="KW-0812">Transmembrane</keyword>
<sequence length="391" mass="45272">MITRIWAWPRRRFTVFLFFTSCVIFLITAIHYRNISVKEAKHDSFYRKRIIEHMRPVPRGGKLAAKLKPADLMARGLQNTDLRRVPRLIHQSWMSTELPARFQRWSDSCRGMHPEWEWVLWTDEDNANLVKTYFPWLEETYRALPSEIYRVDLSRSLYMYAFGGLYADLDMECLHPVESILDAYGMAQSPQTSSENAPVAFFGRMGLHNSLWASIPNAWMLSTPGHPFFLLPIQWTQWRSVFTHDAFKWAPYFGTAESVTGPIALRNAILEYGKSYGPEVSGGAKRLANRLAAHPMGSMFMNQTARGEGEGHRVELLHHDVIYPLSWHSWDHVEEEHTTCKSTSDSLDVNLCKDMLEVEAKGSITITYWSHTHEAFDPSGHSNWSMDHLYR</sequence>
<dbReference type="PANTHER" id="PTHR32385:SF23">
    <property type="entry name" value="NUCLEOTIDE-DIPHOSPHO-SUGAR TRANSFERASE"/>
    <property type="match status" value="1"/>
</dbReference>
<dbReference type="Pfam" id="PF04488">
    <property type="entry name" value="Gly_transf_sug"/>
    <property type="match status" value="1"/>
</dbReference>
<dbReference type="GO" id="GO:0000030">
    <property type="term" value="F:mannosyltransferase activity"/>
    <property type="evidence" value="ECO:0007669"/>
    <property type="project" value="TreeGrafter"/>
</dbReference>
<accession>A0AAE0U6S4</accession>
<dbReference type="GO" id="GO:0051999">
    <property type="term" value="P:mannosyl-inositol phosphorylceramide biosynthetic process"/>
    <property type="evidence" value="ECO:0007669"/>
    <property type="project" value="TreeGrafter"/>
</dbReference>
<gene>
    <name evidence="4" type="ORF">B0H63DRAFT_335</name>
</gene>
<evidence type="ECO:0000313" key="4">
    <source>
        <dbReference type="EMBL" id="KAK3392710.1"/>
    </source>
</evidence>
<dbReference type="InterPro" id="IPR051706">
    <property type="entry name" value="Glycosyltransferase_domain"/>
</dbReference>
<protein>
    <submittedName>
        <fullName evidence="4">Nucleotide-diphospho-sugar transferase</fullName>
    </submittedName>
</protein>
<proteinExistence type="inferred from homology"/>
<dbReference type="Gene3D" id="3.90.550.20">
    <property type="match status" value="1"/>
</dbReference>
<evidence type="ECO:0000313" key="5">
    <source>
        <dbReference type="Proteomes" id="UP001285441"/>
    </source>
</evidence>
<keyword evidence="2 4" id="KW-0808">Transferase</keyword>
<dbReference type="InterPro" id="IPR029044">
    <property type="entry name" value="Nucleotide-diphossugar_trans"/>
</dbReference>
<comment type="caution">
    <text evidence="4">The sequence shown here is derived from an EMBL/GenBank/DDBJ whole genome shotgun (WGS) entry which is preliminary data.</text>
</comment>
<name>A0AAE0U6S4_9PEZI</name>
<dbReference type="Proteomes" id="UP001285441">
    <property type="component" value="Unassembled WGS sequence"/>
</dbReference>
<comment type="similarity">
    <text evidence="1">Belongs to the glycosyltransferase 32 family.</text>
</comment>
<dbReference type="PANTHER" id="PTHR32385">
    <property type="entry name" value="MANNOSYL PHOSPHORYLINOSITOL CERAMIDE SYNTHASE"/>
    <property type="match status" value="1"/>
</dbReference>
<dbReference type="GO" id="GO:0016020">
    <property type="term" value="C:membrane"/>
    <property type="evidence" value="ECO:0007669"/>
    <property type="project" value="GOC"/>
</dbReference>
<reference evidence="4" key="1">
    <citation type="journal article" date="2023" name="Mol. Phylogenet. Evol.">
        <title>Genome-scale phylogeny and comparative genomics of the fungal order Sordariales.</title>
        <authorList>
            <person name="Hensen N."/>
            <person name="Bonometti L."/>
            <person name="Westerberg I."/>
            <person name="Brannstrom I.O."/>
            <person name="Guillou S."/>
            <person name="Cros-Aarteil S."/>
            <person name="Calhoun S."/>
            <person name="Haridas S."/>
            <person name="Kuo A."/>
            <person name="Mondo S."/>
            <person name="Pangilinan J."/>
            <person name="Riley R."/>
            <person name="LaButti K."/>
            <person name="Andreopoulos B."/>
            <person name="Lipzen A."/>
            <person name="Chen C."/>
            <person name="Yan M."/>
            <person name="Daum C."/>
            <person name="Ng V."/>
            <person name="Clum A."/>
            <person name="Steindorff A."/>
            <person name="Ohm R.A."/>
            <person name="Martin F."/>
            <person name="Silar P."/>
            <person name="Natvig D.O."/>
            <person name="Lalanne C."/>
            <person name="Gautier V."/>
            <person name="Ament-Velasquez S.L."/>
            <person name="Kruys A."/>
            <person name="Hutchinson M.I."/>
            <person name="Powell A.J."/>
            <person name="Barry K."/>
            <person name="Miller A.N."/>
            <person name="Grigoriev I.V."/>
            <person name="Debuchy R."/>
            <person name="Gladieux P."/>
            <person name="Hiltunen Thoren M."/>
            <person name="Johannesson H."/>
        </authorList>
    </citation>
    <scope>NUCLEOTIDE SEQUENCE</scope>
    <source>
        <strain evidence="4">CBS 232.78</strain>
    </source>
</reference>
<reference evidence="4" key="2">
    <citation type="submission" date="2023-06" db="EMBL/GenBank/DDBJ databases">
        <authorList>
            <consortium name="Lawrence Berkeley National Laboratory"/>
            <person name="Haridas S."/>
            <person name="Hensen N."/>
            <person name="Bonometti L."/>
            <person name="Westerberg I."/>
            <person name="Brannstrom I.O."/>
            <person name="Guillou S."/>
            <person name="Cros-Aarteil S."/>
            <person name="Calhoun S."/>
            <person name="Kuo A."/>
            <person name="Mondo S."/>
            <person name="Pangilinan J."/>
            <person name="Riley R."/>
            <person name="LaButti K."/>
            <person name="Andreopoulos B."/>
            <person name="Lipzen A."/>
            <person name="Chen C."/>
            <person name="Yanf M."/>
            <person name="Daum C."/>
            <person name="Ng V."/>
            <person name="Clum A."/>
            <person name="Steindorff A."/>
            <person name="Ohm R."/>
            <person name="Martin F."/>
            <person name="Silar P."/>
            <person name="Natvig D."/>
            <person name="Lalanne C."/>
            <person name="Gautier V."/>
            <person name="Ament-velasquez S.L."/>
            <person name="Kruys A."/>
            <person name="Hutchinson M.I."/>
            <person name="Powell A.J."/>
            <person name="Barry K."/>
            <person name="Miller A.N."/>
            <person name="Grigoriev I.V."/>
            <person name="Debuchy R."/>
            <person name="Gladieux P."/>
            <person name="Thoren M.H."/>
            <person name="Johannesson H."/>
        </authorList>
    </citation>
    <scope>NUCLEOTIDE SEQUENCE</scope>
    <source>
        <strain evidence="4">CBS 232.78</strain>
    </source>
</reference>
<evidence type="ECO:0000256" key="1">
    <source>
        <dbReference type="ARBA" id="ARBA00009003"/>
    </source>
</evidence>
<keyword evidence="3" id="KW-1133">Transmembrane helix</keyword>
<keyword evidence="3" id="KW-0472">Membrane</keyword>
<keyword evidence="5" id="KW-1185">Reference proteome</keyword>